<gene>
    <name evidence="2" type="ordered locus">Rleg2_4168</name>
</gene>
<dbReference type="EMBL" id="CP001191">
    <property type="protein sequence ID" value="ACI57430.1"/>
    <property type="molecule type" value="Genomic_DNA"/>
</dbReference>
<name>A0ABF7QTP9_RHILW</name>
<dbReference type="InterPro" id="IPR041657">
    <property type="entry name" value="HTH_17"/>
</dbReference>
<dbReference type="SUPFAM" id="SSF46955">
    <property type="entry name" value="Putative DNA-binding domain"/>
    <property type="match status" value="1"/>
</dbReference>
<accession>A0ABF7QTP9</accession>
<dbReference type="Pfam" id="PF12728">
    <property type="entry name" value="HTH_17"/>
    <property type="match status" value="1"/>
</dbReference>
<evidence type="ECO:0000313" key="2">
    <source>
        <dbReference type="EMBL" id="ACI57430.1"/>
    </source>
</evidence>
<reference evidence="2 3" key="1">
    <citation type="journal article" date="2010" name="Stand. Genomic Sci.">
        <title>Complete genome sequence of Rhizobium leguminosarum bv trifolii strain WSM2304, an effective microsymbiont of the South American clover Trifolium polymorphum.</title>
        <authorList>
            <person name="Reeve W."/>
            <person name="O'Hara G."/>
            <person name="Chain P."/>
            <person name="Ardley J."/>
            <person name="Brau L."/>
            <person name="Nandesena K."/>
            <person name="Tiwari R."/>
            <person name="Malfatti S."/>
            <person name="Kiss H."/>
            <person name="Lapidus A."/>
            <person name="Copeland A."/>
            <person name="Nolan M."/>
            <person name="Land M."/>
            <person name="Ivanova N."/>
            <person name="Mavromatis K."/>
            <person name="Markowitz V."/>
            <person name="Kyrpides N."/>
            <person name="Melino V."/>
            <person name="Denton M."/>
            <person name="Yates R."/>
            <person name="Howieson J."/>
        </authorList>
    </citation>
    <scope>NUCLEOTIDE SEQUENCE [LARGE SCALE GENOMIC DNA]</scope>
    <source>
        <strain evidence="2 3">WSM2304</strain>
    </source>
</reference>
<dbReference type="AlphaFoldDB" id="A0ABF7QTP9"/>
<dbReference type="KEGG" id="rlt:Rleg2_4168"/>
<sequence>MKVNAGEMPVLSIDEAASYIRASREHIYNLMRRGELTSVRAGHRRLIRRADIDRMLERRAEQFEPRPRREPRAAIVDIFA</sequence>
<evidence type="ECO:0000259" key="1">
    <source>
        <dbReference type="Pfam" id="PF12728"/>
    </source>
</evidence>
<dbReference type="InterPro" id="IPR009061">
    <property type="entry name" value="DNA-bd_dom_put_sf"/>
</dbReference>
<dbReference type="InterPro" id="IPR010093">
    <property type="entry name" value="SinI_DNA-bd"/>
</dbReference>
<protein>
    <submittedName>
        <fullName evidence="2">DNA binding domain protein, excisionase family</fullName>
    </submittedName>
</protein>
<feature type="domain" description="Helix-turn-helix" evidence="1">
    <location>
        <begin position="10"/>
        <end position="59"/>
    </location>
</feature>
<organism evidence="2 3">
    <name type="scientific">Rhizobium leguminosarum bv. trifolii (strain WSM2304)</name>
    <dbReference type="NCBI Taxonomy" id="395492"/>
    <lineage>
        <taxon>Bacteria</taxon>
        <taxon>Pseudomonadati</taxon>
        <taxon>Pseudomonadota</taxon>
        <taxon>Alphaproteobacteria</taxon>
        <taxon>Hyphomicrobiales</taxon>
        <taxon>Rhizobiaceae</taxon>
        <taxon>Rhizobium/Agrobacterium group</taxon>
        <taxon>Rhizobium</taxon>
    </lineage>
</organism>
<keyword evidence="3" id="KW-1185">Reference proteome</keyword>
<evidence type="ECO:0000313" key="3">
    <source>
        <dbReference type="Proteomes" id="UP000008330"/>
    </source>
</evidence>
<dbReference type="NCBIfam" id="TIGR01764">
    <property type="entry name" value="excise"/>
    <property type="match status" value="1"/>
</dbReference>
<proteinExistence type="predicted"/>
<dbReference type="Proteomes" id="UP000008330">
    <property type="component" value="Chromosome"/>
</dbReference>